<dbReference type="InterPro" id="IPR001245">
    <property type="entry name" value="Ser-Thr/Tyr_kinase_cat_dom"/>
</dbReference>
<dbReference type="Gene3D" id="1.10.510.10">
    <property type="entry name" value="Transferase(Phosphotransferase) domain 1"/>
    <property type="match status" value="1"/>
</dbReference>
<dbReference type="FunFam" id="3.30.200.20:FF:000415">
    <property type="entry name" value="receptor-like serine/threonine-protein kinase NCRK"/>
    <property type="match status" value="1"/>
</dbReference>
<feature type="binding site" evidence="14">
    <location>
        <position position="125"/>
    </location>
    <ligand>
        <name>ATP</name>
        <dbReference type="ChEBI" id="CHEBI:30616"/>
    </ligand>
</feature>
<keyword evidence="3" id="KW-1003">Cell membrane</keyword>
<dbReference type="PANTHER" id="PTHR47982">
    <property type="entry name" value="PROLINE-RICH RECEPTOR-LIKE PROTEIN KINASE PERK4"/>
    <property type="match status" value="1"/>
</dbReference>
<evidence type="ECO:0000256" key="2">
    <source>
        <dbReference type="ARBA" id="ARBA00012513"/>
    </source>
</evidence>
<dbReference type="Proteomes" id="UP001163823">
    <property type="component" value="Chromosome 12"/>
</dbReference>
<name>A0AAD7KXP2_QUISA</name>
<feature type="domain" description="Protein kinase" evidence="17">
    <location>
        <begin position="97"/>
        <end position="349"/>
    </location>
</feature>
<evidence type="ECO:0000256" key="3">
    <source>
        <dbReference type="ARBA" id="ARBA00022475"/>
    </source>
</evidence>
<dbReference type="SUPFAM" id="SSF56112">
    <property type="entry name" value="Protein kinase-like (PK-like)"/>
    <property type="match status" value="1"/>
</dbReference>
<dbReference type="InterPro" id="IPR000719">
    <property type="entry name" value="Prot_kinase_dom"/>
</dbReference>
<evidence type="ECO:0000313" key="18">
    <source>
        <dbReference type="EMBL" id="KAJ7947809.1"/>
    </source>
</evidence>
<feature type="transmembrane region" description="Helical" evidence="16">
    <location>
        <begin position="14"/>
        <end position="38"/>
    </location>
</feature>
<evidence type="ECO:0000256" key="13">
    <source>
        <dbReference type="ARBA" id="ARBA00048679"/>
    </source>
</evidence>
<dbReference type="InterPro" id="IPR017441">
    <property type="entry name" value="Protein_kinase_ATP_BS"/>
</dbReference>
<evidence type="ECO:0000256" key="10">
    <source>
        <dbReference type="ARBA" id="ARBA00022989"/>
    </source>
</evidence>
<dbReference type="EMBL" id="JARAOO010000012">
    <property type="protein sequence ID" value="KAJ7947809.1"/>
    <property type="molecule type" value="Genomic_DNA"/>
</dbReference>
<evidence type="ECO:0000256" key="8">
    <source>
        <dbReference type="ARBA" id="ARBA00022777"/>
    </source>
</evidence>
<dbReference type="GO" id="GO:0005886">
    <property type="term" value="C:plasma membrane"/>
    <property type="evidence" value="ECO:0007669"/>
    <property type="project" value="UniProtKB-SubCell"/>
</dbReference>
<comment type="catalytic activity">
    <reaction evidence="12">
        <text>L-threonyl-[protein] + ATP = O-phospho-L-threonyl-[protein] + ADP + H(+)</text>
        <dbReference type="Rhea" id="RHEA:46608"/>
        <dbReference type="Rhea" id="RHEA-COMP:11060"/>
        <dbReference type="Rhea" id="RHEA-COMP:11605"/>
        <dbReference type="ChEBI" id="CHEBI:15378"/>
        <dbReference type="ChEBI" id="CHEBI:30013"/>
        <dbReference type="ChEBI" id="CHEBI:30616"/>
        <dbReference type="ChEBI" id="CHEBI:61977"/>
        <dbReference type="ChEBI" id="CHEBI:456216"/>
        <dbReference type="EC" id="2.7.11.1"/>
    </reaction>
</comment>
<keyword evidence="10 16" id="KW-1133">Transmembrane helix</keyword>
<keyword evidence="9 14" id="KW-0067">ATP-binding</keyword>
<evidence type="ECO:0000256" key="9">
    <source>
        <dbReference type="ARBA" id="ARBA00022840"/>
    </source>
</evidence>
<evidence type="ECO:0000256" key="15">
    <source>
        <dbReference type="SAM" id="MobiDB-lite"/>
    </source>
</evidence>
<organism evidence="18 19">
    <name type="scientific">Quillaja saponaria</name>
    <name type="common">Soap bark tree</name>
    <dbReference type="NCBI Taxonomy" id="32244"/>
    <lineage>
        <taxon>Eukaryota</taxon>
        <taxon>Viridiplantae</taxon>
        <taxon>Streptophyta</taxon>
        <taxon>Embryophyta</taxon>
        <taxon>Tracheophyta</taxon>
        <taxon>Spermatophyta</taxon>
        <taxon>Magnoliopsida</taxon>
        <taxon>eudicotyledons</taxon>
        <taxon>Gunneridae</taxon>
        <taxon>Pentapetalae</taxon>
        <taxon>rosids</taxon>
        <taxon>fabids</taxon>
        <taxon>Fabales</taxon>
        <taxon>Quillajaceae</taxon>
        <taxon>Quillaja</taxon>
    </lineage>
</organism>
<evidence type="ECO:0000256" key="4">
    <source>
        <dbReference type="ARBA" id="ARBA00022527"/>
    </source>
</evidence>
<dbReference type="InterPro" id="IPR047117">
    <property type="entry name" value="PERK1-13-like"/>
</dbReference>
<dbReference type="KEGG" id="qsa:O6P43_028368"/>
<evidence type="ECO:0000256" key="16">
    <source>
        <dbReference type="SAM" id="Phobius"/>
    </source>
</evidence>
<dbReference type="GO" id="GO:0005524">
    <property type="term" value="F:ATP binding"/>
    <property type="evidence" value="ECO:0007669"/>
    <property type="project" value="UniProtKB-UniRule"/>
</dbReference>
<comment type="subcellular location">
    <subcellularLocation>
        <location evidence="1">Cell membrane</location>
        <topology evidence="1">Single-pass membrane protein</topology>
    </subcellularLocation>
</comment>
<evidence type="ECO:0000256" key="12">
    <source>
        <dbReference type="ARBA" id="ARBA00047899"/>
    </source>
</evidence>
<gene>
    <name evidence="18" type="ORF">O6P43_028368</name>
</gene>
<evidence type="ECO:0000259" key="17">
    <source>
        <dbReference type="PROSITE" id="PS50011"/>
    </source>
</evidence>
<dbReference type="PROSITE" id="PS00107">
    <property type="entry name" value="PROTEIN_KINASE_ATP"/>
    <property type="match status" value="1"/>
</dbReference>
<evidence type="ECO:0000256" key="14">
    <source>
        <dbReference type="PROSITE-ProRule" id="PRU10141"/>
    </source>
</evidence>
<keyword evidence="19" id="KW-1185">Reference proteome</keyword>
<feature type="compositionally biased region" description="Polar residues" evidence="15">
    <location>
        <begin position="207"/>
        <end position="221"/>
    </location>
</feature>
<dbReference type="AlphaFoldDB" id="A0AAD7KXP2"/>
<evidence type="ECO:0000256" key="5">
    <source>
        <dbReference type="ARBA" id="ARBA00022679"/>
    </source>
</evidence>
<dbReference type="PANTHER" id="PTHR47982:SF9">
    <property type="entry name" value="NON-SPECIFIC SERINE_THREONINE PROTEIN KINASE"/>
    <property type="match status" value="1"/>
</dbReference>
<evidence type="ECO:0000256" key="6">
    <source>
        <dbReference type="ARBA" id="ARBA00022692"/>
    </source>
</evidence>
<sequence length="349" mass="38907">MQEAHTTKPENKRVAGMVGGGVATLIVIVVVVLVYICLRRVKRLVWQASENASSVPSPPVEWRIGNTSLYAGAPPPYDTETIRQLTISELEEATINFSQNNVIGEGRFGLVYKGLLQDGSVVAIKRNLNTPSQHFMREVEQIAHIHYTHLVKLIGYCEDSHQQLLVYDYLPNGNFGKHLYDTEGLPIGKLGHATKAIYCFGSSQRLGTPSHGNRDGPSSYTDPELNLSKNHSEKSTDVHSFGVFLLELISGRAAHGKNHSHSQDNLVLQVKYSSDLNKFVDRTLGEHTLHAARQIMELALQCLDIISNRPSMRRVVHELERIQEIEIGHLYSQISEEIGPVTLGSELFR</sequence>
<dbReference type="GO" id="GO:0004674">
    <property type="term" value="F:protein serine/threonine kinase activity"/>
    <property type="evidence" value="ECO:0007669"/>
    <property type="project" value="UniProtKB-KW"/>
</dbReference>
<keyword evidence="5" id="KW-0808">Transferase</keyword>
<evidence type="ECO:0000313" key="19">
    <source>
        <dbReference type="Proteomes" id="UP001163823"/>
    </source>
</evidence>
<keyword evidence="11 16" id="KW-0472">Membrane</keyword>
<proteinExistence type="predicted"/>
<feature type="region of interest" description="Disordered" evidence="15">
    <location>
        <begin position="207"/>
        <end position="233"/>
    </location>
</feature>
<dbReference type="InterPro" id="IPR011009">
    <property type="entry name" value="Kinase-like_dom_sf"/>
</dbReference>
<evidence type="ECO:0000256" key="1">
    <source>
        <dbReference type="ARBA" id="ARBA00004162"/>
    </source>
</evidence>
<protein>
    <recommendedName>
        <fullName evidence="2">non-specific serine/threonine protein kinase</fullName>
        <ecNumber evidence="2">2.7.11.1</ecNumber>
    </recommendedName>
</protein>
<dbReference type="Gene3D" id="3.30.200.20">
    <property type="entry name" value="Phosphorylase Kinase, domain 1"/>
    <property type="match status" value="1"/>
</dbReference>
<dbReference type="EC" id="2.7.11.1" evidence="2"/>
<dbReference type="Pfam" id="PF07714">
    <property type="entry name" value="PK_Tyr_Ser-Thr"/>
    <property type="match status" value="1"/>
</dbReference>
<comment type="catalytic activity">
    <reaction evidence="13">
        <text>L-seryl-[protein] + ATP = O-phospho-L-seryl-[protein] + ADP + H(+)</text>
        <dbReference type="Rhea" id="RHEA:17989"/>
        <dbReference type="Rhea" id="RHEA-COMP:9863"/>
        <dbReference type="Rhea" id="RHEA-COMP:11604"/>
        <dbReference type="ChEBI" id="CHEBI:15378"/>
        <dbReference type="ChEBI" id="CHEBI:29999"/>
        <dbReference type="ChEBI" id="CHEBI:30616"/>
        <dbReference type="ChEBI" id="CHEBI:83421"/>
        <dbReference type="ChEBI" id="CHEBI:456216"/>
        <dbReference type="EC" id="2.7.11.1"/>
    </reaction>
</comment>
<keyword evidence="8 18" id="KW-0418">Kinase</keyword>
<keyword evidence="6 16" id="KW-0812">Transmembrane</keyword>
<dbReference type="PROSITE" id="PS50011">
    <property type="entry name" value="PROTEIN_KINASE_DOM"/>
    <property type="match status" value="1"/>
</dbReference>
<reference evidence="18" key="1">
    <citation type="journal article" date="2023" name="Science">
        <title>Elucidation of the pathway for biosynthesis of saponin adjuvants from the soapbark tree.</title>
        <authorList>
            <person name="Reed J."/>
            <person name="Orme A."/>
            <person name="El-Demerdash A."/>
            <person name="Owen C."/>
            <person name="Martin L.B.B."/>
            <person name="Misra R.C."/>
            <person name="Kikuchi S."/>
            <person name="Rejzek M."/>
            <person name="Martin A.C."/>
            <person name="Harkess A."/>
            <person name="Leebens-Mack J."/>
            <person name="Louveau T."/>
            <person name="Stephenson M.J."/>
            <person name="Osbourn A."/>
        </authorList>
    </citation>
    <scope>NUCLEOTIDE SEQUENCE</scope>
    <source>
        <strain evidence="18">S10</strain>
    </source>
</reference>
<keyword evidence="7 14" id="KW-0547">Nucleotide-binding</keyword>
<evidence type="ECO:0000256" key="7">
    <source>
        <dbReference type="ARBA" id="ARBA00022741"/>
    </source>
</evidence>
<comment type="caution">
    <text evidence="18">The sequence shown here is derived from an EMBL/GenBank/DDBJ whole genome shotgun (WGS) entry which is preliminary data.</text>
</comment>
<evidence type="ECO:0000256" key="11">
    <source>
        <dbReference type="ARBA" id="ARBA00023136"/>
    </source>
</evidence>
<keyword evidence="4" id="KW-0723">Serine/threonine-protein kinase</keyword>
<accession>A0AAD7KXP2</accession>